<protein>
    <submittedName>
        <fullName evidence="1">Uncharacterized protein</fullName>
    </submittedName>
</protein>
<comment type="caution">
    <text evidence="1">The sequence shown here is derived from an EMBL/GenBank/DDBJ whole genome shotgun (WGS) entry which is preliminary data.</text>
</comment>
<organism evidence="1 2">
    <name type="scientific">Candidatus Lloydbacteria bacterium RIFCSPHIGHO2_02_FULL_50_13</name>
    <dbReference type="NCBI Taxonomy" id="1798661"/>
    <lineage>
        <taxon>Bacteria</taxon>
        <taxon>Candidatus Lloydiibacteriota</taxon>
    </lineage>
</organism>
<sequence length="292" mass="33344">MQRCRFKASTLKDFPALNDLSAFSFCLSHSVLTKLDLARAACLRGVAHDRLCFGCLFFDLEDTMLFRTLVFAVLCSFGLPVFASDEVDHSTLSREETIRELAKDLAEVQMTVEAMYFAPQIADHVVKHGNQVRFNVGNHDSGTAYKVRFYTRTDIYVVEVWQYDSGAKSLHINFYRTNQQFGEMSTYADAVADQLIWGTPKIIWEDHLADENADGTLELFQQSVKKDGNSFPGFTREERDLGEKAGVTQELFYDGEVSDRSIWKEPTEADRQEIREIYVGHLKEIAERFGIQ</sequence>
<dbReference type="STRING" id="1798661.A3D65_06340"/>
<dbReference type="AlphaFoldDB" id="A0A1G2D378"/>
<gene>
    <name evidence="1" type="ORF">A3D65_06340</name>
</gene>
<name>A0A1G2D378_9BACT</name>
<evidence type="ECO:0000313" key="2">
    <source>
        <dbReference type="Proteomes" id="UP000177996"/>
    </source>
</evidence>
<evidence type="ECO:0000313" key="1">
    <source>
        <dbReference type="EMBL" id="OGZ07430.1"/>
    </source>
</evidence>
<accession>A0A1G2D378</accession>
<dbReference type="Proteomes" id="UP000177996">
    <property type="component" value="Unassembled WGS sequence"/>
</dbReference>
<dbReference type="EMBL" id="MHLL01000059">
    <property type="protein sequence ID" value="OGZ07430.1"/>
    <property type="molecule type" value="Genomic_DNA"/>
</dbReference>
<proteinExistence type="predicted"/>
<reference evidence="1 2" key="1">
    <citation type="journal article" date="2016" name="Nat. Commun.">
        <title>Thousands of microbial genomes shed light on interconnected biogeochemical processes in an aquifer system.</title>
        <authorList>
            <person name="Anantharaman K."/>
            <person name="Brown C.T."/>
            <person name="Hug L.A."/>
            <person name="Sharon I."/>
            <person name="Castelle C.J."/>
            <person name="Probst A.J."/>
            <person name="Thomas B.C."/>
            <person name="Singh A."/>
            <person name="Wilkins M.J."/>
            <person name="Karaoz U."/>
            <person name="Brodie E.L."/>
            <person name="Williams K.H."/>
            <person name="Hubbard S.S."/>
            <person name="Banfield J.F."/>
        </authorList>
    </citation>
    <scope>NUCLEOTIDE SEQUENCE [LARGE SCALE GENOMIC DNA]</scope>
</reference>